<dbReference type="EMBL" id="BNBA01000006">
    <property type="protein sequence ID" value="GHH50406.1"/>
    <property type="molecule type" value="Genomic_DNA"/>
</dbReference>
<dbReference type="InterPro" id="IPR002881">
    <property type="entry name" value="DUF58"/>
</dbReference>
<organism evidence="3 4">
    <name type="scientific">Xanthomonas boreopolis</name>
    <dbReference type="NCBI Taxonomy" id="86183"/>
    <lineage>
        <taxon>Bacteria</taxon>
        <taxon>Pseudomonadati</taxon>
        <taxon>Pseudomonadota</taxon>
        <taxon>Gammaproteobacteria</taxon>
        <taxon>Lysobacterales</taxon>
        <taxon>Lysobacteraceae</taxon>
        <taxon>Xanthomonas</taxon>
    </lineage>
</organism>
<evidence type="ECO:0000313" key="3">
    <source>
        <dbReference type="EMBL" id="GHH50406.1"/>
    </source>
</evidence>
<keyword evidence="1" id="KW-1133">Transmembrane helix</keyword>
<comment type="caution">
    <text evidence="3">The sequence shown here is derived from an EMBL/GenBank/DDBJ whole genome shotgun (WGS) entry which is preliminary data.</text>
</comment>
<reference evidence="3" key="1">
    <citation type="journal article" date="2014" name="Int. J. Syst. Evol. Microbiol.">
        <title>Complete genome sequence of Corynebacterium casei LMG S-19264T (=DSM 44701T), isolated from a smear-ripened cheese.</title>
        <authorList>
            <consortium name="US DOE Joint Genome Institute (JGI-PGF)"/>
            <person name="Walter F."/>
            <person name="Albersmeier A."/>
            <person name="Kalinowski J."/>
            <person name="Ruckert C."/>
        </authorList>
    </citation>
    <scope>NUCLEOTIDE SEQUENCE</scope>
    <source>
        <strain evidence="3">JCM 13306</strain>
    </source>
</reference>
<reference evidence="3" key="2">
    <citation type="submission" date="2020-09" db="EMBL/GenBank/DDBJ databases">
        <authorList>
            <person name="Sun Q."/>
            <person name="Ohkuma M."/>
        </authorList>
    </citation>
    <scope>NUCLEOTIDE SEQUENCE</scope>
    <source>
        <strain evidence="3">JCM 13306</strain>
    </source>
</reference>
<dbReference type="Pfam" id="PF01882">
    <property type="entry name" value="DUF58"/>
    <property type="match status" value="1"/>
</dbReference>
<feature type="domain" description="DUF58" evidence="2">
    <location>
        <begin position="217"/>
        <end position="253"/>
    </location>
</feature>
<evidence type="ECO:0000256" key="1">
    <source>
        <dbReference type="SAM" id="Phobius"/>
    </source>
</evidence>
<proteinExistence type="predicted"/>
<sequence>MAPAWRDWIGKAALLARPRAPEPLPQALDRHRIYVLPTPFGGFMALLLAAMLLGALNYNNNPALLLALLLAAAGIASAIMAHLQLSGLRIDALAAEPVAAGTALRLRVALSSHDHRARRGLRLELEGQQAFCTLPPLGSATAELALATSVRGWREVGRLRISTTQPMGLVRAWSWVWPETPLLVYPLPEQDAPALPAGEGAILRTRPDAQGEEMHQLRPYRAGDPVRAISWKHSARRDMLLVREFESPAGVEVTLDWRALAALPHERRIARLARWVDEAERQGRRYRLRLPNQAMLGPGQGAQHRHLCLRALALMPHG</sequence>
<feature type="transmembrane region" description="Helical" evidence="1">
    <location>
        <begin position="33"/>
        <end position="56"/>
    </location>
</feature>
<dbReference type="PANTHER" id="PTHR34351:SF1">
    <property type="entry name" value="SLR1927 PROTEIN"/>
    <property type="match status" value="1"/>
</dbReference>
<keyword evidence="1" id="KW-0812">Transmembrane</keyword>
<keyword evidence="4" id="KW-1185">Reference proteome</keyword>
<evidence type="ECO:0000259" key="2">
    <source>
        <dbReference type="Pfam" id="PF01882"/>
    </source>
</evidence>
<name>A0A919F726_9XANT</name>
<evidence type="ECO:0000313" key="4">
    <source>
        <dbReference type="Proteomes" id="UP000623958"/>
    </source>
</evidence>
<protein>
    <submittedName>
        <fullName evidence="3">Membrane protein</fullName>
    </submittedName>
</protein>
<feature type="transmembrane region" description="Helical" evidence="1">
    <location>
        <begin position="62"/>
        <end position="83"/>
    </location>
</feature>
<dbReference type="AlphaFoldDB" id="A0A919F726"/>
<accession>A0A919F726</accession>
<keyword evidence="1" id="KW-0472">Membrane</keyword>
<dbReference type="Proteomes" id="UP000623958">
    <property type="component" value="Unassembled WGS sequence"/>
</dbReference>
<gene>
    <name evidence="3" type="ORF">GCM10009090_11230</name>
</gene>
<dbReference type="PANTHER" id="PTHR34351">
    <property type="entry name" value="SLR1927 PROTEIN-RELATED"/>
    <property type="match status" value="1"/>
</dbReference>